<dbReference type="GO" id="GO:0046872">
    <property type="term" value="F:metal ion binding"/>
    <property type="evidence" value="ECO:0007669"/>
    <property type="project" value="UniProtKB-KW"/>
</dbReference>
<dbReference type="InterPro" id="IPR050415">
    <property type="entry name" value="MRET"/>
</dbReference>
<evidence type="ECO:0000256" key="5">
    <source>
        <dbReference type="ARBA" id="ARBA00022827"/>
    </source>
</evidence>
<dbReference type="AlphaFoldDB" id="A0A4P6MSX1"/>
<dbReference type="InterPro" id="IPR001041">
    <property type="entry name" value="2Fe-2S_ferredoxin-type"/>
</dbReference>
<dbReference type="SUPFAM" id="SSF54292">
    <property type="entry name" value="2Fe-2S ferredoxin-like"/>
    <property type="match status" value="1"/>
</dbReference>
<keyword evidence="3" id="KW-0001">2Fe-2S</keyword>
<evidence type="ECO:0000256" key="8">
    <source>
        <dbReference type="ARBA" id="ARBA00023014"/>
    </source>
</evidence>
<evidence type="ECO:0000256" key="2">
    <source>
        <dbReference type="ARBA" id="ARBA00022630"/>
    </source>
</evidence>
<evidence type="ECO:0000256" key="1">
    <source>
        <dbReference type="ARBA" id="ARBA00001974"/>
    </source>
</evidence>
<evidence type="ECO:0000313" key="12">
    <source>
        <dbReference type="Proteomes" id="UP000290408"/>
    </source>
</evidence>
<dbReference type="Proteomes" id="UP000290408">
    <property type="component" value="Chromosome"/>
</dbReference>
<dbReference type="Pfam" id="PF00111">
    <property type="entry name" value="Fer2"/>
    <property type="match status" value="1"/>
</dbReference>
<sequence length="371" mass="40038">MTTFANRDAVRTQPLLKVRDTAVRIARGLATPVVPDEYLDLIAPLRAGADLRGRIVSVIPETRDAATITIRAGRDWQGHAAGQYIRIGVDVDGRRLWRAYSLTSDTSARDGLISITVKAMPDGLVSRHLVHHTRPGTIVQLDQATGDFMLPQSVPPKVLFLTGGSGITPVMGMMRNHDFDGLDVVHAHSAPTADDVIFAKELANPAPGVRVMVRHTDDEGMFTPDQLDELVPDWRDRETWICGPTPMLDAFEQHYEAAGHTDLLHVERFRPTIVEAGEGGTASLRVGAETKTLELDGATTILDAAEDAGVLMPSGCRMGICFSCVLPMTDGAVRDLRTGDVTSTTPDDPAVKVQTCISAVAGSCTIETKEK</sequence>
<evidence type="ECO:0000313" key="11">
    <source>
        <dbReference type="EMBL" id="QBF46714.1"/>
    </source>
</evidence>
<comment type="cofactor">
    <cofactor evidence="1">
        <name>FAD</name>
        <dbReference type="ChEBI" id="CHEBI:57692"/>
    </cofactor>
</comment>
<dbReference type="OrthoDB" id="9796486at2"/>
<keyword evidence="2" id="KW-0285">Flavoprotein</keyword>
<dbReference type="Pfam" id="PF00970">
    <property type="entry name" value="FAD_binding_6"/>
    <property type="match status" value="1"/>
</dbReference>
<evidence type="ECO:0000256" key="6">
    <source>
        <dbReference type="ARBA" id="ARBA00023002"/>
    </source>
</evidence>
<organism evidence="11 12">
    <name type="scientific">Janibacter limosus</name>
    <dbReference type="NCBI Taxonomy" id="53458"/>
    <lineage>
        <taxon>Bacteria</taxon>
        <taxon>Bacillati</taxon>
        <taxon>Actinomycetota</taxon>
        <taxon>Actinomycetes</taxon>
        <taxon>Micrococcales</taxon>
        <taxon>Intrasporangiaceae</taxon>
        <taxon>Janibacter</taxon>
    </lineage>
</organism>
<keyword evidence="7" id="KW-0408">Iron</keyword>
<dbReference type="Gene3D" id="2.40.30.10">
    <property type="entry name" value="Translation factors"/>
    <property type="match status" value="1"/>
</dbReference>
<dbReference type="GO" id="GO:0016491">
    <property type="term" value="F:oxidoreductase activity"/>
    <property type="evidence" value="ECO:0007669"/>
    <property type="project" value="UniProtKB-KW"/>
</dbReference>
<dbReference type="KEGG" id="jli:EXU32_10920"/>
<dbReference type="SUPFAM" id="SSF63380">
    <property type="entry name" value="Riboflavin synthase domain-like"/>
    <property type="match status" value="1"/>
</dbReference>
<dbReference type="Gene3D" id="3.40.50.80">
    <property type="entry name" value="Nucleotide-binding domain of ferredoxin-NADP reductase (FNR) module"/>
    <property type="match status" value="1"/>
</dbReference>
<dbReference type="InterPro" id="IPR008333">
    <property type="entry name" value="Cbr1-like_FAD-bd_dom"/>
</dbReference>
<dbReference type="PROSITE" id="PS51384">
    <property type="entry name" value="FAD_FR"/>
    <property type="match status" value="1"/>
</dbReference>
<keyword evidence="12" id="KW-1185">Reference proteome</keyword>
<protein>
    <submittedName>
        <fullName evidence="11">Ferredoxin reductase</fullName>
    </submittedName>
</protein>
<dbReference type="InterPro" id="IPR017927">
    <property type="entry name" value="FAD-bd_FR_type"/>
</dbReference>
<name>A0A4P6MSX1_9MICO</name>
<dbReference type="SUPFAM" id="SSF52343">
    <property type="entry name" value="Ferredoxin reductase-like, C-terminal NADP-linked domain"/>
    <property type="match status" value="1"/>
</dbReference>
<evidence type="ECO:0000259" key="9">
    <source>
        <dbReference type="PROSITE" id="PS51085"/>
    </source>
</evidence>
<feature type="domain" description="2Fe-2S ferredoxin-type" evidence="9">
    <location>
        <begin position="282"/>
        <end position="371"/>
    </location>
</feature>
<dbReference type="InterPro" id="IPR036010">
    <property type="entry name" value="2Fe-2S_ferredoxin-like_sf"/>
</dbReference>
<dbReference type="InterPro" id="IPR017938">
    <property type="entry name" value="Riboflavin_synthase-like_b-brl"/>
</dbReference>
<evidence type="ECO:0000256" key="4">
    <source>
        <dbReference type="ARBA" id="ARBA00022723"/>
    </source>
</evidence>
<dbReference type="PANTHER" id="PTHR47354">
    <property type="entry name" value="NADH OXIDOREDUCTASE HCR"/>
    <property type="match status" value="1"/>
</dbReference>
<dbReference type="CDD" id="cd00207">
    <property type="entry name" value="fer2"/>
    <property type="match status" value="1"/>
</dbReference>
<dbReference type="InterPro" id="IPR012675">
    <property type="entry name" value="Beta-grasp_dom_sf"/>
</dbReference>
<keyword evidence="8" id="KW-0411">Iron-sulfur</keyword>
<dbReference type="PANTHER" id="PTHR47354:SF6">
    <property type="entry name" value="NADH OXIDOREDUCTASE HCR"/>
    <property type="match status" value="1"/>
</dbReference>
<evidence type="ECO:0000256" key="3">
    <source>
        <dbReference type="ARBA" id="ARBA00022714"/>
    </source>
</evidence>
<dbReference type="EMBL" id="CP036164">
    <property type="protein sequence ID" value="QBF46714.1"/>
    <property type="molecule type" value="Genomic_DNA"/>
</dbReference>
<dbReference type="CDD" id="cd06216">
    <property type="entry name" value="FNR_iron_sulfur_binding_2"/>
    <property type="match status" value="1"/>
</dbReference>
<keyword evidence="6" id="KW-0560">Oxidoreductase</keyword>
<accession>A0A4P6MSX1</accession>
<dbReference type="STRING" id="1216970.GCA_001570985_00605"/>
<reference evidence="11 12" key="1">
    <citation type="submission" date="2019-02" db="EMBL/GenBank/DDBJ databases">
        <title>Genomic data mining of an Antarctic deep-sea actinobacterium, Janibacterlimosus P3-3-X1.</title>
        <authorList>
            <person name="Liao L."/>
            <person name="Chen B."/>
        </authorList>
    </citation>
    <scope>NUCLEOTIDE SEQUENCE [LARGE SCALE GENOMIC DNA]</scope>
    <source>
        <strain evidence="11 12">P3-3-X1</strain>
    </source>
</reference>
<keyword evidence="4" id="KW-0479">Metal-binding</keyword>
<dbReference type="RefSeq" id="WP_130629932.1">
    <property type="nucleotide sequence ID" value="NZ_CP036164.1"/>
</dbReference>
<feature type="domain" description="FAD-binding FR-type" evidence="10">
    <location>
        <begin position="48"/>
        <end position="151"/>
    </location>
</feature>
<dbReference type="GO" id="GO:0051537">
    <property type="term" value="F:2 iron, 2 sulfur cluster binding"/>
    <property type="evidence" value="ECO:0007669"/>
    <property type="project" value="UniProtKB-KW"/>
</dbReference>
<dbReference type="Gene3D" id="3.10.20.30">
    <property type="match status" value="1"/>
</dbReference>
<evidence type="ECO:0000256" key="7">
    <source>
        <dbReference type="ARBA" id="ARBA00023004"/>
    </source>
</evidence>
<dbReference type="InterPro" id="IPR039261">
    <property type="entry name" value="FNR_nucleotide-bd"/>
</dbReference>
<proteinExistence type="predicted"/>
<dbReference type="PROSITE" id="PS51085">
    <property type="entry name" value="2FE2S_FER_2"/>
    <property type="match status" value="1"/>
</dbReference>
<gene>
    <name evidence="11" type="ORF">EXU32_10920</name>
</gene>
<keyword evidence="5" id="KW-0274">FAD</keyword>
<evidence type="ECO:0000259" key="10">
    <source>
        <dbReference type="PROSITE" id="PS51384"/>
    </source>
</evidence>